<feature type="compositionally biased region" description="Polar residues" evidence="1">
    <location>
        <begin position="75"/>
        <end position="95"/>
    </location>
</feature>
<protein>
    <submittedName>
        <fullName evidence="2">Uncharacterized protein</fullName>
    </submittedName>
</protein>
<proteinExistence type="predicted"/>
<comment type="caution">
    <text evidence="2">The sequence shown here is derived from an EMBL/GenBank/DDBJ whole genome shotgun (WGS) entry which is preliminary data.</text>
</comment>
<feature type="region of interest" description="Disordered" evidence="1">
    <location>
        <begin position="1"/>
        <end position="42"/>
    </location>
</feature>
<sequence>MPVNLQVSQPSADQQESRPLGQSSSTSAVASYHRSQRQGTASEAQVAAYRTYTLGVPTEVLLAWPFDTPPHPQQHAASASRSGSFPPTNASTSGFATLPLRPKHSSSKLNPKAKPFTFKRKP</sequence>
<feature type="region of interest" description="Disordered" evidence="1">
    <location>
        <begin position="63"/>
        <end position="122"/>
    </location>
</feature>
<dbReference type="RefSeq" id="XP_016583431.1">
    <property type="nucleotide sequence ID" value="XM_016732435.1"/>
</dbReference>
<feature type="compositionally biased region" description="Polar residues" evidence="1">
    <location>
        <begin position="20"/>
        <end position="29"/>
    </location>
</feature>
<dbReference type="GeneID" id="27667712"/>
<reference evidence="2 3" key="1">
    <citation type="journal article" date="2014" name="BMC Genomics">
        <title>Comparative genomics of the major fungal agents of human and animal Sporotrichosis: Sporothrix schenckii and Sporothrix brasiliensis.</title>
        <authorList>
            <person name="Teixeira M.M."/>
            <person name="de Almeida L.G."/>
            <person name="Kubitschek-Barreira P."/>
            <person name="Alves F.L."/>
            <person name="Kioshima E.S."/>
            <person name="Abadio A.K."/>
            <person name="Fernandes L."/>
            <person name="Derengowski L.S."/>
            <person name="Ferreira K.S."/>
            <person name="Souza R.C."/>
            <person name="Ruiz J.C."/>
            <person name="de Andrade N.C."/>
            <person name="Paes H.C."/>
            <person name="Nicola A.M."/>
            <person name="Albuquerque P."/>
            <person name="Gerber A.L."/>
            <person name="Martins V.P."/>
            <person name="Peconick L.D."/>
            <person name="Neto A.V."/>
            <person name="Chaucanez C.B."/>
            <person name="Silva P.A."/>
            <person name="Cunha O.L."/>
            <person name="de Oliveira F.F."/>
            <person name="dos Santos T.C."/>
            <person name="Barros A.L."/>
            <person name="Soares M.A."/>
            <person name="de Oliveira L.M."/>
            <person name="Marini M.M."/>
            <person name="Villalobos-Duno H."/>
            <person name="Cunha M.M."/>
            <person name="de Hoog S."/>
            <person name="da Silveira J.F."/>
            <person name="Henrissat B."/>
            <person name="Nino-Vega G.A."/>
            <person name="Cisalpino P.S."/>
            <person name="Mora-Montes H.M."/>
            <person name="Almeida S.R."/>
            <person name="Stajich J.E."/>
            <person name="Lopes-Bezerra L.M."/>
            <person name="Vasconcelos A.T."/>
            <person name="Felipe M.S."/>
        </authorList>
    </citation>
    <scope>NUCLEOTIDE SEQUENCE [LARGE SCALE GENOMIC DNA]</scope>
    <source>
        <strain evidence="2 3">1099-18</strain>
    </source>
</reference>
<accession>A0A0F2LW83</accession>
<dbReference type="KEGG" id="ssck:SPSK_05694"/>
<dbReference type="Proteomes" id="UP000033710">
    <property type="component" value="Unassembled WGS sequence"/>
</dbReference>
<evidence type="ECO:0000256" key="1">
    <source>
        <dbReference type="SAM" id="MobiDB-lite"/>
    </source>
</evidence>
<organism evidence="2 3">
    <name type="scientific">Sporothrix schenckii 1099-18</name>
    <dbReference type="NCBI Taxonomy" id="1397361"/>
    <lineage>
        <taxon>Eukaryota</taxon>
        <taxon>Fungi</taxon>
        <taxon>Dikarya</taxon>
        <taxon>Ascomycota</taxon>
        <taxon>Pezizomycotina</taxon>
        <taxon>Sordariomycetes</taxon>
        <taxon>Sordariomycetidae</taxon>
        <taxon>Ophiostomatales</taxon>
        <taxon>Ophiostomataceae</taxon>
        <taxon>Sporothrix</taxon>
    </lineage>
</organism>
<feature type="compositionally biased region" description="Polar residues" evidence="1">
    <location>
        <begin position="1"/>
        <end position="14"/>
    </location>
</feature>
<reference evidence="2 3" key="2">
    <citation type="journal article" date="2015" name="Eukaryot. Cell">
        <title>Asexual propagation of a virulent clone complex in a human and feline outbreak of sporotrichosis.</title>
        <authorList>
            <person name="Teixeira Mde M."/>
            <person name="Rodrigues A.M."/>
            <person name="Tsui C.K."/>
            <person name="de Almeida L.G."/>
            <person name="Van Diepeningen A.D."/>
            <person name="van den Ende B.G."/>
            <person name="Fernandes G.F."/>
            <person name="Kano R."/>
            <person name="Hamelin R.C."/>
            <person name="Lopes-Bezerra L.M."/>
            <person name="Vasconcelos A.T."/>
            <person name="de Hoog S."/>
            <person name="de Camargo Z.P."/>
            <person name="Felipe M.S."/>
        </authorList>
    </citation>
    <scope>NUCLEOTIDE SEQUENCE [LARGE SCALE GENOMIC DNA]</scope>
    <source>
        <strain evidence="2 3">1099-18</strain>
    </source>
</reference>
<dbReference type="AlphaFoldDB" id="A0A0F2LW83"/>
<dbReference type="EMBL" id="AXCR01000012">
    <property type="protein sequence ID" value="KJR80755.1"/>
    <property type="molecule type" value="Genomic_DNA"/>
</dbReference>
<evidence type="ECO:0000313" key="2">
    <source>
        <dbReference type="EMBL" id="KJR80755.1"/>
    </source>
</evidence>
<gene>
    <name evidence="2" type="ORF">SPSK_05694</name>
</gene>
<dbReference type="VEuPathDB" id="FungiDB:SPSK_05694"/>
<evidence type="ECO:0000313" key="3">
    <source>
        <dbReference type="Proteomes" id="UP000033710"/>
    </source>
</evidence>
<name>A0A0F2LW83_SPOSC</name>